<evidence type="ECO:0000313" key="2">
    <source>
        <dbReference type="Proteomes" id="UP001155220"/>
    </source>
</evidence>
<comment type="caution">
    <text evidence="1">The sequence shown here is derived from an EMBL/GenBank/DDBJ whole genome shotgun (WGS) entry which is preliminary data.</text>
</comment>
<protein>
    <submittedName>
        <fullName evidence="1">Uncharacterized protein</fullName>
    </submittedName>
</protein>
<evidence type="ECO:0000313" key="1">
    <source>
        <dbReference type="EMBL" id="MCP3056329.1"/>
    </source>
</evidence>
<dbReference type="AlphaFoldDB" id="A0A9X2HEV3"/>
<dbReference type="Proteomes" id="UP001155220">
    <property type="component" value="Unassembled WGS sequence"/>
</dbReference>
<name>A0A9X2HEV3_9HYPH</name>
<accession>A0A9X2HEV3</accession>
<keyword evidence="2" id="KW-1185">Reference proteome</keyword>
<dbReference type="RefSeq" id="WP_253965144.1">
    <property type="nucleotide sequence ID" value="NZ_JALHBS010000088.1"/>
</dbReference>
<dbReference type="EMBL" id="JALHBS010000088">
    <property type="protein sequence ID" value="MCP3056329.1"/>
    <property type="molecule type" value="Genomic_DNA"/>
</dbReference>
<proteinExistence type="predicted"/>
<reference evidence="1" key="1">
    <citation type="submission" date="2022-03" db="EMBL/GenBank/DDBJ databases">
        <title>Aurantimonas Liuensis sp. Nov., isolated from the hadal seawater of the Mariana Trench.</title>
        <authorList>
            <person name="Liu R."/>
        </authorList>
    </citation>
    <scope>NUCLEOTIDE SEQUENCE</scope>
    <source>
        <strain evidence="1">LRZ36</strain>
    </source>
</reference>
<gene>
    <name evidence="1" type="ORF">MJ956_14435</name>
</gene>
<sequence length="66" mass="6956">MQTAIDNVVESAAALTDALNAAADLGVRVELDIVPLSCTSHRKVVAHFVPVDEGRRPEDLNSANDG</sequence>
<organism evidence="1 2">
    <name type="scientific">Aurantimonas marianensis</name>
    <dbReference type="NCBI Taxonomy" id="2920428"/>
    <lineage>
        <taxon>Bacteria</taxon>
        <taxon>Pseudomonadati</taxon>
        <taxon>Pseudomonadota</taxon>
        <taxon>Alphaproteobacteria</taxon>
        <taxon>Hyphomicrobiales</taxon>
        <taxon>Aurantimonadaceae</taxon>
        <taxon>Aurantimonas</taxon>
    </lineage>
</organism>